<accession>A0ACC3ZLI0</accession>
<protein>
    <submittedName>
        <fullName evidence="1">Fungal specific transcription factor domain-containing protein</fullName>
    </submittedName>
</protein>
<proteinExistence type="predicted"/>
<sequence>MPAIASEGRISMTVQSIMADTPMPATESPDDHVSEAVSVNAVPTPSSHISQYSPLSATSVEPPRRKRPLPEGRPDDSPQQSQHAEGSRKKRTLPEGRPSSGPSPAEISDSSRRTRALPERPSERFIRDDSDPGPSQSQAQLSAAASATANRRRSHKVSRACDFCKAKKLKCSGTIPCDVCTKKRLACIYDASYRRGRPPTPPPAPSVGVEATTPATGVVPAVSPSETRSYRRRLSTEPAPSAISSGSAARPMTRDSSPQASAEESVQLASRASPEVDVAEIEGQYFDTTSSLTFLHRAWKRLSSQRSNSGIVPHVASGGEQHQSMTRAGDKPFASSALEAHPLPNRTVGLSMLQFYFDVCVVTYRCLHQGSVTDWFNALLTNALENMPLHHGIGHAKASIVLTILAIVTLRQIKVKDVGSGLDDDAGMQRSDSYFCRATSFTDMETGLPKLESAQARLLQVLYLLQTSRMNQAWYVFGSILPIVSALGLHRKSSRKRTSSSKSSPSDYIISQCRKRTFWVVYTIDKYLAVVFGRPRMYHDDDIDQDLPDCVNDEDMTPQGRSSDEPEMDCHLESLVFHAKLAQLIDGISREVYSIKPITKHERLLAAHRYGRALHDWRESLPHHLGTVRPMSLIPSFRRQNTALKLAYCHAIMHANRPFLLGITTSKGDGQPTALEDSVDECINAAKTALETVDGMASDGTLFHAFWWTPYVTFCALAVIYVWKIQRGEDDRDKGLFELADRCQNHLAKATTSDSPSRRYSVILEELREDAMGKQNKKRPLDQTISSETTGNVQGGNIIHADESSGSGLVPPADMGEVFQTHGFEGMTNLLAGWETTDWLDLDSSAFAMFSHPEGSPVSWMMPPL</sequence>
<dbReference type="EMBL" id="VUJX02000001">
    <property type="protein sequence ID" value="KAL0944956.1"/>
    <property type="molecule type" value="Genomic_DNA"/>
</dbReference>
<gene>
    <name evidence="1" type="ORF">CTRU02_202843</name>
</gene>
<comment type="caution">
    <text evidence="1">The sequence shown here is derived from an EMBL/GenBank/DDBJ whole genome shotgun (WGS) entry which is preliminary data.</text>
</comment>
<keyword evidence="2" id="KW-1185">Reference proteome</keyword>
<reference evidence="1 2" key="1">
    <citation type="journal article" date="2020" name="Phytopathology">
        <title>Genome Sequence Resources of Colletotrichum truncatum, C. plurivorum, C. musicola, and C. sojae: Four Species Pathogenic to Soybean (Glycine max).</title>
        <authorList>
            <person name="Rogerio F."/>
            <person name="Boufleur T.R."/>
            <person name="Ciampi-Guillardi M."/>
            <person name="Sukno S.A."/>
            <person name="Thon M.R."/>
            <person name="Massola Junior N.S."/>
            <person name="Baroncelli R."/>
        </authorList>
    </citation>
    <scope>NUCLEOTIDE SEQUENCE [LARGE SCALE GENOMIC DNA]</scope>
    <source>
        <strain evidence="1 2">CMES1059</strain>
    </source>
</reference>
<evidence type="ECO:0000313" key="1">
    <source>
        <dbReference type="EMBL" id="KAL0944956.1"/>
    </source>
</evidence>
<evidence type="ECO:0000313" key="2">
    <source>
        <dbReference type="Proteomes" id="UP000805649"/>
    </source>
</evidence>
<name>A0ACC3ZLI0_COLTU</name>
<organism evidence="1 2">
    <name type="scientific">Colletotrichum truncatum</name>
    <name type="common">Anthracnose fungus</name>
    <name type="synonym">Colletotrichum capsici</name>
    <dbReference type="NCBI Taxonomy" id="5467"/>
    <lineage>
        <taxon>Eukaryota</taxon>
        <taxon>Fungi</taxon>
        <taxon>Dikarya</taxon>
        <taxon>Ascomycota</taxon>
        <taxon>Pezizomycotina</taxon>
        <taxon>Sordariomycetes</taxon>
        <taxon>Hypocreomycetidae</taxon>
        <taxon>Glomerellales</taxon>
        <taxon>Glomerellaceae</taxon>
        <taxon>Colletotrichum</taxon>
        <taxon>Colletotrichum truncatum species complex</taxon>
    </lineage>
</organism>
<dbReference type="Proteomes" id="UP000805649">
    <property type="component" value="Unassembled WGS sequence"/>
</dbReference>